<organism evidence="1 2">
    <name type="scientific">Batillaria attramentaria</name>
    <dbReference type="NCBI Taxonomy" id="370345"/>
    <lineage>
        <taxon>Eukaryota</taxon>
        <taxon>Metazoa</taxon>
        <taxon>Spiralia</taxon>
        <taxon>Lophotrochozoa</taxon>
        <taxon>Mollusca</taxon>
        <taxon>Gastropoda</taxon>
        <taxon>Caenogastropoda</taxon>
        <taxon>Sorbeoconcha</taxon>
        <taxon>Cerithioidea</taxon>
        <taxon>Batillariidae</taxon>
        <taxon>Batillaria</taxon>
    </lineage>
</organism>
<sequence>NLIEEHRSADVSLFLNVHGSRTPQVWRHYTLRPYCHKHSSRQVTQAGTDSLAVFAAVFSLPSLARGQGRDNE</sequence>
<dbReference type="EMBL" id="JACVVK020000127">
    <property type="protein sequence ID" value="KAK7490392.1"/>
    <property type="molecule type" value="Genomic_DNA"/>
</dbReference>
<comment type="caution">
    <text evidence="1">The sequence shown here is derived from an EMBL/GenBank/DDBJ whole genome shotgun (WGS) entry which is preliminary data.</text>
</comment>
<evidence type="ECO:0000313" key="2">
    <source>
        <dbReference type="Proteomes" id="UP001519460"/>
    </source>
</evidence>
<gene>
    <name evidence="1" type="ORF">BaRGS_00018371</name>
</gene>
<name>A0ABD0KUB9_9CAEN</name>
<dbReference type="AlphaFoldDB" id="A0ABD0KUB9"/>
<reference evidence="1 2" key="1">
    <citation type="journal article" date="2023" name="Sci. Data">
        <title>Genome assembly of the Korean intertidal mud-creeper Batillaria attramentaria.</title>
        <authorList>
            <person name="Patra A.K."/>
            <person name="Ho P.T."/>
            <person name="Jun S."/>
            <person name="Lee S.J."/>
            <person name="Kim Y."/>
            <person name="Won Y.J."/>
        </authorList>
    </citation>
    <scope>NUCLEOTIDE SEQUENCE [LARGE SCALE GENOMIC DNA]</scope>
    <source>
        <strain evidence="1">Wonlab-2016</strain>
    </source>
</reference>
<evidence type="ECO:0000313" key="1">
    <source>
        <dbReference type="EMBL" id="KAK7490392.1"/>
    </source>
</evidence>
<accession>A0ABD0KUB9</accession>
<feature type="non-terminal residue" evidence="1">
    <location>
        <position position="1"/>
    </location>
</feature>
<feature type="non-terminal residue" evidence="1">
    <location>
        <position position="72"/>
    </location>
</feature>
<protein>
    <submittedName>
        <fullName evidence="1">Uncharacterized protein</fullName>
    </submittedName>
</protein>
<keyword evidence="2" id="KW-1185">Reference proteome</keyword>
<proteinExistence type="predicted"/>
<dbReference type="Proteomes" id="UP001519460">
    <property type="component" value="Unassembled WGS sequence"/>
</dbReference>